<reference evidence="4 5" key="1">
    <citation type="journal article" date="2018" name="Mol. Biol. Evol.">
        <title>Broad Genomic Sampling Reveals a Smut Pathogenic Ancestry of the Fungal Clade Ustilaginomycotina.</title>
        <authorList>
            <person name="Kijpornyongpan T."/>
            <person name="Mondo S.J."/>
            <person name="Barry K."/>
            <person name="Sandor L."/>
            <person name="Lee J."/>
            <person name="Lipzen A."/>
            <person name="Pangilinan J."/>
            <person name="LaButti K."/>
            <person name="Hainaut M."/>
            <person name="Henrissat B."/>
            <person name="Grigoriev I.V."/>
            <person name="Spatafora J.W."/>
            <person name="Aime M.C."/>
        </authorList>
    </citation>
    <scope>NUCLEOTIDE SEQUENCE [LARGE SCALE GENOMIC DNA]</scope>
    <source>
        <strain evidence="4 5">MCA 4198</strain>
    </source>
</reference>
<evidence type="ECO:0000313" key="5">
    <source>
        <dbReference type="Proteomes" id="UP000245768"/>
    </source>
</evidence>
<dbReference type="EMBL" id="KZ819635">
    <property type="protein sequence ID" value="PWN91891.1"/>
    <property type="molecule type" value="Genomic_DNA"/>
</dbReference>
<dbReference type="RefSeq" id="XP_025379089.1">
    <property type="nucleotide sequence ID" value="XM_025521179.1"/>
</dbReference>
<sequence length="204" mass="21536">MPGERCLLDVLGPTNKHRYVLASDSAGLRAAVRRDVLAVPVCHHNERNVLVLEPMSDKTRLRCEELERAKLDLSAGRTVLGKRSGDIVGLDDDDGEHHRDVDADEDAAGTVHDKAKVALPRKKRPKGPNPLSVKKSTSLKKKKGKGGEKPAKEQGGDKKKDGASVPASQGGAQGAGGEGGVGGGKRKRRKRGHGSAATDQPPSS</sequence>
<dbReference type="GO" id="GO:0032040">
    <property type="term" value="C:small-subunit processome"/>
    <property type="evidence" value="ECO:0007669"/>
    <property type="project" value="InterPro"/>
</dbReference>
<keyword evidence="1" id="KW-0539">Nucleus</keyword>
<organism evidence="4 5">
    <name type="scientific">Acaromyces ingoldii</name>
    <dbReference type="NCBI Taxonomy" id="215250"/>
    <lineage>
        <taxon>Eukaryota</taxon>
        <taxon>Fungi</taxon>
        <taxon>Dikarya</taxon>
        <taxon>Basidiomycota</taxon>
        <taxon>Ustilaginomycotina</taxon>
        <taxon>Exobasidiomycetes</taxon>
        <taxon>Exobasidiales</taxon>
        <taxon>Cryptobasidiaceae</taxon>
        <taxon>Acaromyces</taxon>
    </lineage>
</organism>
<dbReference type="Gene3D" id="3.40.50.1010">
    <property type="entry name" value="5'-nuclease"/>
    <property type="match status" value="1"/>
</dbReference>
<dbReference type="AlphaFoldDB" id="A0A316YRM4"/>
<dbReference type="PANTHER" id="PTHR12416">
    <property type="entry name" value="RRNA-PROCESSING PROTEIN UTP23 HOMOLOG"/>
    <property type="match status" value="1"/>
</dbReference>
<dbReference type="GeneID" id="37043095"/>
<dbReference type="Proteomes" id="UP000245768">
    <property type="component" value="Unassembled WGS sequence"/>
</dbReference>
<evidence type="ECO:0000313" key="4">
    <source>
        <dbReference type="EMBL" id="PWN91891.1"/>
    </source>
</evidence>
<protein>
    <recommendedName>
        <fullName evidence="3">UTP23 sensor motif region domain-containing protein</fullName>
    </recommendedName>
</protein>
<feature type="domain" description="UTP23 sensor motif region" evidence="3">
    <location>
        <begin position="121"/>
        <end position="136"/>
    </location>
</feature>
<gene>
    <name evidence="4" type="ORF">FA10DRAFT_265719</name>
</gene>
<evidence type="ECO:0000256" key="1">
    <source>
        <dbReference type="ARBA" id="ARBA00023242"/>
    </source>
</evidence>
<keyword evidence="5" id="KW-1185">Reference proteome</keyword>
<accession>A0A316YRM4</accession>
<dbReference type="InterPro" id="IPR006984">
    <property type="entry name" value="Fcf1/UTP23"/>
</dbReference>
<feature type="region of interest" description="Disordered" evidence="2">
    <location>
        <begin position="84"/>
        <end position="204"/>
    </location>
</feature>
<feature type="compositionally biased region" description="Gly residues" evidence="2">
    <location>
        <begin position="171"/>
        <end position="183"/>
    </location>
</feature>
<dbReference type="Pfam" id="PF04900">
    <property type="entry name" value="Fcf1"/>
    <property type="match status" value="1"/>
</dbReference>
<feature type="compositionally biased region" description="Basic residues" evidence="2">
    <location>
        <begin position="184"/>
        <end position="193"/>
    </location>
</feature>
<name>A0A316YRM4_9BASI</name>
<dbReference type="InParanoid" id="A0A316YRM4"/>
<evidence type="ECO:0000259" key="3">
    <source>
        <dbReference type="Pfam" id="PF24779"/>
    </source>
</evidence>
<dbReference type="STRING" id="215250.A0A316YRM4"/>
<evidence type="ECO:0000256" key="2">
    <source>
        <dbReference type="SAM" id="MobiDB-lite"/>
    </source>
</evidence>
<dbReference type="Pfam" id="PF24779">
    <property type="entry name" value="UTP23_sensor"/>
    <property type="match status" value="1"/>
</dbReference>
<feature type="compositionally biased region" description="Basic and acidic residues" evidence="2">
    <location>
        <begin position="145"/>
        <end position="162"/>
    </location>
</feature>
<dbReference type="OrthoDB" id="25675at2759"/>
<dbReference type="InterPro" id="IPR057776">
    <property type="entry name" value="UTP23_sensor"/>
</dbReference>
<proteinExistence type="predicted"/>